<feature type="region of interest" description="Disordered" evidence="7">
    <location>
        <begin position="618"/>
        <end position="641"/>
    </location>
</feature>
<dbReference type="InterPro" id="IPR001739">
    <property type="entry name" value="Methyl_CpG_DNA-bd"/>
</dbReference>
<dbReference type="GO" id="GO:0003677">
    <property type="term" value="F:DNA binding"/>
    <property type="evidence" value="ECO:0007669"/>
    <property type="project" value="UniProtKB-KW"/>
</dbReference>
<keyword evidence="2" id="KW-0805">Transcription regulation</keyword>
<keyword evidence="6" id="KW-0862">Zinc</keyword>
<name>A0A835CYX0_TETSI</name>
<evidence type="ECO:0000313" key="11">
    <source>
        <dbReference type="Proteomes" id="UP000655225"/>
    </source>
</evidence>
<dbReference type="GO" id="GO:0008270">
    <property type="term" value="F:zinc ion binding"/>
    <property type="evidence" value="ECO:0007669"/>
    <property type="project" value="UniProtKB-KW"/>
</dbReference>
<dbReference type="PROSITE" id="PS00028">
    <property type="entry name" value="ZINC_FINGER_C2H2_1"/>
    <property type="match status" value="2"/>
</dbReference>
<feature type="domain" description="C2H2-type" evidence="8">
    <location>
        <begin position="447"/>
        <end position="474"/>
    </location>
</feature>
<comment type="caution">
    <text evidence="10">The sequence shown here is derived from an EMBL/GenBank/DDBJ whole genome shotgun (WGS) entry which is preliminary data.</text>
</comment>
<dbReference type="InterPro" id="IPR016177">
    <property type="entry name" value="DNA-bd_dom_sf"/>
</dbReference>
<dbReference type="GO" id="GO:0005634">
    <property type="term" value="C:nucleus"/>
    <property type="evidence" value="ECO:0007669"/>
    <property type="project" value="UniProtKB-SubCell"/>
</dbReference>
<feature type="region of interest" description="Disordered" evidence="7">
    <location>
        <begin position="514"/>
        <end position="536"/>
    </location>
</feature>
<dbReference type="OrthoDB" id="1893318at2759"/>
<evidence type="ECO:0000256" key="1">
    <source>
        <dbReference type="ARBA" id="ARBA00004123"/>
    </source>
</evidence>
<dbReference type="PANTHER" id="PTHR37701">
    <property type="entry name" value="METHYL-CPG-BINDING DOMAIN-CONTAINING PROTEIN 8"/>
    <property type="match status" value="1"/>
</dbReference>
<dbReference type="PROSITE" id="PS50157">
    <property type="entry name" value="ZINC_FINGER_C2H2_2"/>
    <property type="match status" value="1"/>
</dbReference>
<evidence type="ECO:0000313" key="10">
    <source>
        <dbReference type="EMBL" id="KAF8377322.1"/>
    </source>
</evidence>
<keyword evidence="3" id="KW-0238">DNA-binding</keyword>
<dbReference type="SUPFAM" id="SSF54171">
    <property type="entry name" value="DNA-binding domain"/>
    <property type="match status" value="1"/>
</dbReference>
<keyword evidence="5" id="KW-0539">Nucleus</keyword>
<comment type="subcellular location">
    <subcellularLocation>
        <location evidence="1">Nucleus</location>
    </subcellularLocation>
</comment>
<keyword evidence="6" id="KW-0863">Zinc-finger</keyword>
<keyword evidence="4" id="KW-0804">Transcription</keyword>
<gene>
    <name evidence="10" type="ORF">HHK36_030697</name>
</gene>
<proteinExistence type="predicted"/>
<feature type="domain" description="MBD" evidence="9">
    <location>
        <begin position="266"/>
        <end position="339"/>
    </location>
</feature>
<dbReference type="SMART" id="SM00355">
    <property type="entry name" value="ZnF_C2H2"/>
    <property type="match status" value="2"/>
</dbReference>
<evidence type="ECO:0000259" key="8">
    <source>
        <dbReference type="PROSITE" id="PS50157"/>
    </source>
</evidence>
<organism evidence="10 11">
    <name type="scientific">Tetracentron sinense</name>
    <name type="common">Spur-leaf</name>
    <dbReference type="NCBI Taxonomy" id="13715"/>
    <lineage>
        <taxon>Eukaryota</taxon>
        <taxon>Viridiplantae</taxon>
        <taxon>Streptophyta</taxon>
        <taxon>Embryophyta</taxon>
        <taxon>Tracheophyta</taxon>
        <taxon>Spermatophyta</taxon>
        <taxon>Magnoliopsida</taxon>
        <taxon>Trochodendrales</taxon>
        <taxon>Trochodendraceae</taxon>
        <taxon>Tetracentron</taxon>
    </lineage>
</organism>
<evidence type="ECO:0000256" key="2">
    <source>
        <dbReference type="ARBA" id="ARBA00023015"/>
    </source>
</evidence>
<sequence length="885" mass="98318">MATVTVDSSSNRPQLDSISFVDIRFMSQSELQSLSICSDAAFDLRRSDDLVIPKIDRSVFNESAGSRKQTYSRLRLAPRKPEISSIAHRRRYSGILPIPKPPLSPIDDPERKENKRIVSRLKELLARENLVTDLIPIESEKVESFPEPLDVVESRVVVQEMAIGVDGGPRKRKRGRKPKPKVLVESGDMSKAIVVHESGLNSENRVMEILNRNGVVVDVAALGNADDPFGAELKRRTVGMETEAALLEFLKGLNGQWGSRRKKRKIVEASDFGDELPKGWKLLLSLKRKEGRVWLYCRRYISPNGQQFVSCKEVSTYLLSYFGLQDANQPNFGLSDENLQQPYKYASGSIAGLTYEDDNKREDLVCYSASPLASISNDHEKQVALLGIENLAEVQVRDLLECHKCNMTFGDKDAYLRHLLSSHQRTAKRCRVGSSIGDGVIVKDGKYECQFCHKIFHERHRYNGHVGVHVRNYAKSIEAIPGEITLRKSIDPASLGGVPSGVTKMDASLNIGENSIPEASNAKPTEELNAGSPHSRVGAVSIPEITTANSILELNFGSPHGEQDMEANKIDEILVDESCHKQDSDYRITDVKLEKIDEATDIIAIELNSCLDSGRALSNNEKKSNPESFDEKDVLSSSTDKIDKSGIEQERVFDCFSLTPSGTEQNCDVEHDVSEVVTSLAEEPRLEDVEKSGNNELKIGFGSSHAGSDMDVVPESIGRIDEENVMLSGVVDSSLPLVQSSDCFPAYSMISEKGEDEFCNVNQKLDNISGFEELRLDNIDPSKFDFMTGQESSSLPEDSMDLAYEAQLEQGFSIPFEWEVVLPKMDTRHQLATVCVWCRVEFNHEAFDTETQSDSVGFMCPTCKAKISGQLNVLENGLSMNSNQL</sequence>
<evidence type="ECO:0000256" key="7">
    <source>
        <dbReference type="SAM" id="MobiDB-lite"/>
    </source>
</evidence>
<keyword evidence="11" id="KW-1185">Reference proteome</keyword>
<dbReference type="PANTHER" id="PTHR37701:SF17">
    <property type="entry name" value="METHYL BINDING DOMAIN117"/>
    <property type="match status" value="1"/>
</dbReference>
<dbReference type="InterPro" id="IPR037472">
    <property type="entry name" value="MBD8"/>
</dbReference>
<evidence type="ECO:0000256" key="4">
    <source>
        <dbReference type="ARBA" id="ARBA00023163"/>
    </source>
</evidence>
<dbReference type="EMBL" id="JABCRI010000024">
    <property type="protein sequence ID" value="KAF8377322.1"/>
    <property type="molecule type" value="Genomic_DNA"/>
</dbReference>
<dbReference type="PROSITE" id="PS50982">
    <property type="entry name" value="MBD"/>
    <property type="match status" value="1"/>
</dbReference>
<keyword evidence="6" id="KW-0479">Metal-binding</keyword>
<feature type="compositionally biased region" description="Basic and acidic residues" evidence="7">
    <location>
        <begin position="620"/>
        <end position="641"/>
    </location>
</feature>
<evidence type="ECO:0000259" key="9">
    <source>
        <dbReference type="PROSITE" id="PS50982"/>
    </source>
</evidence>
<dbReference type="AlphaFoldDB" id="A0A835CYX0"/>
<dbReference type="InterPro" id="IPR013087">
    <property type="entry name" value="Znf_C2H2_type"/>
</dbReference>
<evidence type="ECO:0000256" key="3">
    <source>
        <dbReference type="ARBA" id="ARBA00023125"/>
    </source>
</evidence>
<dbReference type="Proteomes" id="UP000655225">
    <property type="component" value="Unassembled WGS sequence"/>
</dbReference>
<reference evidence="10 11" key="1">
    <citation type="submission" date="2020-04" db="EMBL/GenBank/DDBJ databases">
        <title>Plant Genome Project.</title>
        <authorList>
            <person name="Zhang R.-G."/>
        </authorList>
    </citation>
    <scope>NUCLEOTIDE SEQUENCE [LARGE SCALE GENOMIC DNA]</scope>
    <source>
        <strain evidence="10">YNK0</strain>
        <tissue evidence="10">Leaf</tissue>
    </source>
</reference>
<dbReference type="Gene3D" id="3.30.160.60">
    <property type="entry name" value="Classic Zinc Finger"/>
    <property type="match status" value="1"/>
</dbReference>
<dbReference type="OMA" id="WVYCRRI"/>
<evidence type="ECO:0000256" key="6">
    <source>
        <dbReference type="PROSITE-ProRule" id="PRU00042"/>
    </source>
</evidence>
<evidence type="ECO:0000256" key="5">
    <source>
        <dbReference type="ARBA" id="ARBA00023242"/>
    </source>
</evidence>
<accession>A0A835CYX0</accession>
<protein>
    <submittedName>
        <fullName evidence="10">Uncharacterized protein</fullName>
    </submittedName>
</protein>